<feature type="domain" description="PII-uridylyltransferase/Glutamine-synthetase adenylyltransferase" evidence="8">
    <location>
        <begin position="858"/>
        <end position="980"/>
    </location>
</feature>
<dbReference type="InterPro" id="IPR013546">
    <property type="entry name" value="PII_UdlTrfase/GS_AdlTrfase"/>
</dbReference>
<dbReference type="CDD" id="cd05401">
    <property type="entry name" value="NT_GlnE_GlnD_like"/>
    <property type="match status" value="2"/>
</dbReference>
<evidence type="ECO:0000256" key="3">
    <source>
        <dbReference type="ARBA" id="ARBA00022741"/>
    </source>
</evidence>
<keyword evidence="5" id="KW-0460">Magnesium</keyword>
<evidence type="ECO:0000256" key="4">
    <source>
        <dbReference type="ARBA" id="ARBA00022840"/>
    </source>
</evidence>
<feature type="domain" description="Glutamate-ammonia ligase adenylyltransferase repeated" evidence="7">
    <location>
        <begin position="590"/>
        <end position="818"/>
    </location>
</feature>
<organism evidence="9 10">
    <name type="scientific">Micropruina glycogenica</name>
    <dbReference type="NCBI Taxonomy" id="75385"/>
    <lineage>
        <taxon>Bacteria</taxon>
        <taxon>Bacillati</taxon>
        <taxon>Actinomycetota</taxon>
        <taxon>Actinomycetes</taxon>
        <taxon>Propionibacteriales</taxon>
        <taxon>Nocardioidaceae</taxon>
        <taxon>Micropruina</taxon>
    </lineage>
</organism>
<dbReference type="GO" id="GO:0005524">
    <property type="term" value="F:ATP binding"/>
    <property type="evidence" value="ECO:0007669"/>
    <property type="project" value="UniProtKB-KW"/>
</dbReference>
<keyword evidence="1 9" id="KW-0808">Transferase</keyword>
<evidence type="ECO:0000313" key="10">
    <source>
        <dbReference type="Proteomes" id="UP000238164"/>
    </source>
</evidence>
<gene>
    <name evidence="9" type="primary">glnE</name>
    <name evidence="9" type="ORF">MPLG2_2501</name>
</gene>
<feature type="domain" description="PII-uridylyltransferase/Glutamine-synthetase adenylyltransferase" evidence="8">
    <location>
        <begin position="348"/>
        <end position="485"/>
    </location>
</feature>
<dbReference type="OrthoDB" id="9759366at2"/>
<dbReference type="RefSeq" id="WP_105186243.1">
    <property type="nucleotide sequence ID" value="NZ_BAAAGO010000031.1"/>
</dbReference>
<name>A0A2N9JJ20_9ACTN</name>
<dbReference type="Gene3D" id="1.20.120.330">
    <property type="entry name" value="Nucleotidyltransferases domain 2"/>
    <property type="match status" value="2"/>
</dbReference>
<keyword evidence="3" id="KW-0547">Nucleotide-binding</keyword>
<keyword evidence="6" id="KW-0511">Multifunctional enzyme</keyword>
<dbReference type="EMBL" id="LT985188">
    <property type="protein sequence ID" value="SPD87531.1"/>
    <property type="molecule type" value="Genomic_DNA"/>
</dbReference>
<evidence type="ECO:0000313" key="9">
    <source>
        <dbReference type="EMBL" id="SPD87531.1"/>
    </source>
</evidence>
<dbReference type="InterPro" id="IPR005190">
    <property type="entry name" value="GlnE_rpt_dom"/>
</dbReference>
<dbReference type="Pfam" id="PF03710">
    <property type="entry name" value="GlnE"/>
    <property type="match status" value="2"/>
</dbReference>
<dbReference type="InterPro" id="IPR023057">
    <property type="entry name" value="GlnE"/>
</dbReference>
<keyword evidence="2 9" id="KW-0548">Nucleotidyltransferase</keyword>
<proteinExistence type="predicted"/>
<evidence type="ECO:0000256" key="2">
    <source>
        <dbReference type="ARBA" id="ARBA00022695"/>
    </source>
</evidence>
<evidence type="ECO:0000256" key="5">
    <source>
        <dbReference type="ARBA" id="ARBA00022842"/>
    </source>
</evidence>
<dbReference type="GO" id="GO:0008882">
    <property type="term" value="F:[glutamate-ammonia-ligase] adenylyltransferase activity"/>
    <property type="evidence" value="ECO:0007669"/>
    <property type="project" value="InterPro"/>
</dbReference>
<accession>A0A2N9JJ20</accession>
<feature type="domain" description="Glutamate-ammonia ligase adenylyltransferase repeated" evidence="7">
    <location>
        <begin position="80"/>
        <end position="325"/>
    </location>
</feature>
<sequence length="986" mass="108107">MDRTTTTEGTLARLGFGDPHRAAETLDAWFAEHGDGCGALVDQVIASADPDLTLNGLTRLDAARPDLLAALVAEPEWGERVCRVLGASVALNQHLGAHPADVDVLRGPIERRAVTGLRAAVLCPIGADPGDEQPVAQPQRSDELRLAYRREVLRIAARDLTSTDPLAELPSVAGELADLADATVEAALALAREQVPGWQKARLGIVALGKTGGQELNYVSDVDVLYVAEPALDESGEPVCSTAEAIAVAAKLVGALTRECSAHTAAGTIWQLDAALRPEGKAGPLVRSLASHQAYYEKWAKNWEFQAMLKARAMAGDRALAAEFVAMVAPMVWRVAENDQFVSETQAMRRRVISLLPAREADREIKLGAGGLRDVEFSVQLIQLVHGRADDRVRQAGTLAALAKLIEYGYVGRSDGSDLDAAYRLMRLLEHRIQLEKMRRTHLMPDDELSLRRLARSTGMADVDELLTRWRDATRRVLKLHQRLFYSPLLEAVARIPSEAVRLTSYGAEVRLRALGYADPKAALRHIEALSQGLSRQAEIQRQLLPAMLGWFTAGPNPDHALLAFRQVSEAMGRTHWYLRALRDGDAMAERLARILSSSRYTVDLMMRAPQSVGMLGDASNLQPRDRGEILAEMRASAKRHDDVSVAVEHIRAVRRRELLRVAMADILGLIDLTTVGVGLSELISATIDATLEVVRRRFEWSPRMAVIALGRWGGGELAYASDADAMFVVEDSDRPDAMKIATQITSDLRAVLAKAGPDPSLDIDIDLRPEGKNGPMVRSLSSFRAYYERWSSTWEAQALVRAAHGAGDPELSAELLESIDVLRYPADGLLRQQVLEIRKLKARMEVERIPRGSDPLRNTKLGPGGLSDVEWVVQLLQLANAHEVPGLRTTSTLTALAAAEQADLVTVDDARALRDAWLLAGRLRNAILLLRGRASDTIPSDPREAGAVAQLLGYDKGEASILFDEYRRRTRHARQVMDHVFWGLD</sequence>
<dbReference type="Gene3D" id="3.30.460.10">
    <property type="entry name" value="Beta Polymerase, domain 2"/>
    <property type="match status" value="2"/>
</dbReference>
<dbReference type="GO" id="GO:0000820">
    <property type="term" value="P:regulation of glutamine family amino acid metabolic process"/>
    <property type="evidence" value="ECO:0007669"/>
    <property type="project" value="TreeGrafter"/>
</dbReference>
<reference evidence="9 10" key="1">
    <citation type="submission" date="2018-02" db="EMBL/GenBank/DDBJ databases">
        <authorList>
            <person name="Cohen D.B."/>
            <person name="Kent A.D."/>
        </authorList>
    </citation>
    <scope>NUCLEOTIDE SEQUENCE [LARGE SCALE GENOMIC DNA]</scope>
    <source>
        <strain evidence="9">1</strain>
    </source>
</reference>
<dbReference type="NCBIfam" id="NF010707">
    <property type="entry name" value="PRK14109.1"/>
    <property type="match status" value="1"/>
</dbReference>
<dbReference type="PANTHER" id="PTHR30621">
    <property type="entry name" value="GLUTAMINE SYNTHETASE ADENYLYLTRANSFERASE"/>
    <property type="match status" value="1"/>
</dbReference>
<dbReference type="InterPro" id="IPR043519">
    <property type="entry name" value="NT_sf"/>
</dbReference>
<keyword evidence="4" id="KW-0067">ATP-binding</keyword>
<dbReference type="KEGG" id="mgg:MPLG2_2501"/>
<dbReference type="SUPFAM" id="SSF81593">
    <property type="entry name" value="Nucleotidyltransferase substrate binding subunit/domain"/>
    <property type="match status" value="2"/>
</dbReference>
<dbReference type="AlphaFoldDB" id="A0A2N9JJ20"/>
<protein>
    <submittedName>
        <fullName evidence="9">Bifunctional glutamine synthetase adenylyltransferase/adenylyl-removing enzyme</fullName>
    </submittedName>
</protein>
<dbReference type="SUPFAM" id="SSF81301">
    <property type="entry name" value="Nucleotidyltransferase"/>
    <property type="match status" value="2"/>
</dbReference>
<evidence type="ECO:0000259" key="8">
    <source>
        <dbReference type="Pfam" id="PF08335"/>
    </source>
</evidence>
<evidence type="ECO:0000256" key="1">
    <source>
        <dbReference type="ARBA" id="ARBA00022679"/>
    </source>
</evidence>
<evidence type="ECO:0000259" key="7">
    <source>
        <dbReference type="Pfam" id="PF03710"/>
    </source>
</evidence>
<dbReference type="PANTHER" id="PTHR30621:SF0">
    <property type="entry name" value="BIFUNCTIONAL GLUTAMINE SYNTHETASE ADENYLYLTRANSFERASE_ADENYLYL-REMOVING ENZYME"/>
    <property type="match status" value="1"/>
</dbReference>
<dbReference type="Pfam" id="PF08335">
    <property type="entry name" value="GlnD_UR_UTase"/>
    <property type="match status" value="2"/>
</dbReference>
<dbReference type="Proteomes" id="UP000238164">
    <property type="component" value="Chromosome 1"/>
</dbReference>
<keyword evidence="10" id="KW-1185">Reference proteome</keyword>
<evidence type="ECO:0000256" key="6">
    <source>
        <dbReference type="ARBA" id="ARBA00023268"/>
    </source>
</evidence>
<dbReference type="GO" id="GO:0005829">
    <property type="term" value="C:cytosol"/>
    <property type="evidence" value="ECO:0007669"/>
    <property type="project" value="TreeGrafter"/>
</dbReference>